<dbReference type="SUPFAM" id="SSF52058">
    <property type="entry name" value="L domain-like"/>
    <property type="match status" value="1"/>
</dbReference>
<dbReference type="EMBL" id="BLLK01000029">
    <property type="protein sequence ID" value="GFH48734.1"/>
    <property type="molecule type" value="Genomic_DNA"/>
</dbReference>
<accession>A0AAD3CQ33</accession>
<gene>
    <name evidence="2" type="ORF">CTEN210_05210</name>
</gene>
<keyword evidence="1" id="KW-0472">Membrane</keyword>
<evidence type="ECO:0000313" key="3">
    <source>
        <dbReference type="Proteomes" id="UP001054902"/>
    </source>
</evidence>
<comment type="caution">
    <text evidence="2">The sequence shown here is derived from an EMBL/GenBank/DDBJ whole genome shotgun (WGS) entry which is preliminary data.</text>
</comment>
<reference evidence="2 3" key="1">
    <citation type="journal article" date="2021" name="Sci. Rep.">
        <title>The genome of the diatom Chaetoceros tenuissimus carries an ancient integrated fragment of an extant virus.</title>
        <authorList>
            <person name="Hongo Y."/>
            <person name="Kimura K."/>
            <person name="Takaki Y."/>
            <person name="Yoshida Y."/>
            <person name="Baba S."/>
            <person name="Kobayashi G."/>
            <person name="Nagasaki K."/>
            <person name="Hano T."/>
            <person name="Tomaru Y."/>
        </authorList>
    </citation>
    <scope>NUCLEOTIDE SEQUENCE [LARGE SCALE GENOMIC DNA]</scope>
    <source>
        <strain evidence="2 3">NIES-3715</strain>
    </source>
</reference>
<evidence type="ECO:0000313" key="2">
    <source>
        <dbReference type="EMBL" id="GFH48734.1"/>
    </source>
</evidence>
<dbReference type="Gene3D" id="3.80.10.10">
    <property type="entry name" value="Ribonuclease Inhibitor"/>
    <property type="match status" value="1"/>
</dbReference>
<protein>
    <submittedName>
        <fullName evidence="2">Uncharacterized protein</fullName>
    </submittedName>
</protein>
<keyword evidence="1" id="KW-1133">Transmembrane helix</keyword>
<dbReference type="PANTHER" id="PTHR45661:SF3">
    <property type="entry name" value="IG-LIKE DOMAIN-CONTAINING PROTEIN"/>
    <property type="match status" value="1"/>
</dbReference>
<dbReference type="AlphaFoldDB" id="A0AAD3CQ33"/>
<dbReference type="InterPro" id="IPR053139">
    <property type="entry name" value="Surface_bspA-like"/>
</dbReference>
<dbReference type="InterPro" id="IPR026906">
    <property type="entry name" value="LRR_5"/>
</dbReference>
<dbReference type="PANTHER" id="PTHR45661">
    <property type="entry name" value="SURFACE ANTIGEN"/>
    <property type="match status" value="1"/>
</dbReference>
<keyword evidence="3" id="KW-1185">Reference proteome</keyword>
<dbReference type="Pfam" id="PF13306">
    <property type="entry name" value="LRR_5"/>
    <property type="match status" value="1"/>
</dbReference>
<dbReference type="Proteomes" id="UP001054902">
    <property type="component" value="Unassembled WGS sequence"/>
</dbReference>
<name>A0AAD3CQ33_9STRA</name>
<evidence type="ECO:0000256" key="1">
    <source>
        <dbReference type="SAM" id="Phobius"/>
    </source>
</evidence>
<sequence>MSLIDTWISERFSLELDSSFWIMVFLVYLALYVIDSVAEALSKRDLSSNREYVIDSVAEALSKRDLSSTTKRSKYPTQAEWDAIVKEGPGVRMWKGKMTLFYNGEKLWDEENGYLVYSEEERLKWQVIMVLPGVEVIPENTFERCSNVETVIMADSVQKIEQRVFYCCYKLVYVRLSKSLENIGNCAFCCCESLTSIFIPPSCREIGGWMTFWGCKKLIILSVPQHTQLGNDAIAATALFEASPFPTIRYGSYENEEEVHQWIKNINQGDEFALHRECFAVNPPLENDLVAILKEQGLGTCSEPNSIDVTPLQYLEANPYVEVDEQEIVKKYILEMMGEVVF</sequence>
<keyword evidence="1" id="KW-0812">Transmembrane</keyword>
<dbReference type="InterPro" id="IPR032675">
    <property type="entry name" value="LRR_dom_sf"/>
</dbReference>
<organism evidence="2 3">
    <name type="scientific">Chaetoceros tenuissimus</name>
    <dbReference type="NCBI Taxonomy" id="426638"/>
    <lineage>
        <taxon>Eukaryota</taxon>
        <taxon>Sar</taxon>
        <taxon>Stramenopiles</taxon>
        <taxon>Ochrophyta</taxon>
        <taxon>Bacillariophyta</taxon>
        <taxon>Coscinodiscophyceae</taxon>
        <taxon>Chaetocerotophycidae</taxon>
        <taxon>Chaetocerotales</taxon>
        <taxon>Chaetocerotaceae</taxon>
        <taxon>Chaetoceros</taxon>
    </lineage>
</organism>
<proteinExistence type="predicted"/>
<feature type="transmembrane region" description="Helical" evidence="1">
    <location>
        <begin position="20"/>
        <end position="41"/>
    </location>
</feature>